<dbReference type="EMBL" id="JBFXLU010000102">
    <property type="protein sequence ID" value="KAL2842180.1"/>
    <property type="molecule type" value="Genomic_DNA"/>
</dbReference>
<evidence type="ECO:0000313" key="3">
    <source>
        <dbReference type="Proteomes" id="UP001610446"/>
    </source>
</evidence>
<gene>
    <name evidence="2" type="ORF">BJY01DRAFT_249223</name>
</gene>
<feature type="region of interest" description="Disordered" evidence="1">
    <location>
        <begin position="89"/>
        <end position="127"/>
    </location>
</feature>
<evidence type="ECO:0000313" key="2">
    <source>
        <dbReference type="EMBL" id="KAL2842180.1"/>
    </source>
</evidence>
<evidence type="ECO:0000256" key="1">
    <source>
        <dbReference type="SAM" id="MobiDB-lite"/>
    </source>
</evidence>
<comment type="caution">
    <text evidence="2">The sequence shown here is derived from an EMBL/GenBank/DDBJ whole genome shotgun (WGS) entry which is preliminary data.</text>
</comment>
<keyword evidence="3" id="KW-1185">Reference proteome</keyword>
<proteinExistence type="predicted"/>
<dbReference type="Proteomes" id="UP001610446">
    <property type="component" value="Unassembled WGS sequence"/>
</dbReference>
<sequence>MLASEPFRWLLKDAYPSHSELAEKRRNGLIDIFRKAVKLFKSCETWLNGQPVLRGITELGGVFRDSTEESTDIIASEVIPVYIPEVNLGERSESGAKSEEEEEDLDNLEEEDKLGEADEECMEEKSD</sequence>
<reference evidence="2 3" key="1">
    <citation type="submission" date="2024-07" db="EMBL/GenBank/DDBJ databases">
        <title>Section-level genome sequencing and comparative genomics of Aspergillus sections Usti and Cavernicolus.</title>
        <authorList>
            <consortium name="Lawrence Berkeley National Laboratory"/>
            <person name="Nybo J.L."/>
            <person name="Vesth T.C."/>
            <person name="Theobald S."/>
            <person name="Frisvad J.C."/>
            <person name="Larsen T.O."/>
            <person name="Kjaerboelling I."/>
            <person name="Rothschild-Mancinelli K."/>
            <person name="Lyhne E.K."/>
            <person name="Kogle M.E."/>
            <person name="Barry K."/>
            <person name="Clum A."/>
            <person name="Na H."/>
            <person name="Ledsgaard L."/>
            <person name="Lin J."/>
            <person name="Lipzen A."/>
            <person name="Kuo A."/>
            <person name="Riley R."/>
            <person name="Mondo S."/>
            <person name="Labutti K."/>
            <person name="Haridas S."/>
            <person name="Pangalinan J."/>
            <person name="Salamov A.A."/>
            <person name="Simmons B.A."/>
            <person name="Magnuson J.K."/>
            <person name="Chen J."/>
            <person name="Drula E."/>
            <person name="Henrissat B."/>
            <person name="Wiebenga A."/>
            <person name="Lubbers R.J."/>
            <person name="Gomes A.C."/>
            <person name="Makela M.R."/>
            <person name="Stajich J."/>
            <person name="Grigoriev I.V."/>
            <person name="Mortensen U.H."/>
            <person name="De Vries R.P."/>
            <person name="Baker S.E."/>
            <person name="Andersen M.R."/>
        </authorList>
    </citation>
    <scope>NUCLEOTIDE SEQUENCE [LARGE SCALE GENOMIC DNA]</scope>
    <source>
        <strain evidence="2 3">CBS 123904</strain>
    </source>
</reference>
<name>A0ABR4JQ69_9EURO</name>
<feature type="compositionally biased region" description="Basic and acidic residues" evidence="1">
    <location>
        <begin position="89"/>
        <end position="98"/>
    </location>
</feature>
<accession>A0ABR4JQ69</accession>
<organism evidence="2 3">
    <name type="scientific">Aspergillus pseudoustus</name>
    <dbReference type="NCBI Taxonomy" id="1810923"/>
    <lineage>
        <taxon>Eukaryota</taxon>
        <taxon>Fungi</taxon>
        <taxon>Dikarya</taxon>
        <taxon>Ascomycota</taxon>
        <taxon>Pezizomycotina</taxon>
        <taxon>Eurotiomycetes</taxon>
        <taxon>Eurotiomycetidae</taxon>
        <taxon>Eurotiales</taxon>
        <taxon>Aspergillaceae</taxon>
        <taxon>Aspergillus</taxon>
        <taxon>Aspergillus subgen. Nidulantes</taxon>
    </lineage>
</organism>
<protein>
    <submittedName>
        <fullName evidence="2">Uncharacterized protein</fullName>
    </submittedName>
</protein>
<feature type="compositionally biased region" description="Acidic residues" evidence="1">
    <location>
        <begin position="99"/>
        <end position="127"/>
    </location>
</feature>